<dbReference type="RefSeq" id="XP_046015583.1">
    <property type="nucleotide sequence ID" value="XM_046153289.1"/>
</dbReference>
<dbReference type="Proteomes" id="UP000756346">
    <property type="component" value="Unassembled WGS sequence"/>
</dbReference>
<protein>
    <submittedName>
        <fullName evidence="2">Uncharacterized protein</fullName>
    </submittedName>
</protein>
<gene>
    <name evidence="2" type="ORF">B0I36DRAFT_318470</name>
</gene>
<feature type="compositionally biased region" description="Low complexity" evidence="1">
    <location>
        <begin position="101"/>
        <end position="115"/>
    </location>
</feature>
<comment type="caution">
    <text evidence="2">The sequence shown here is derived from an EMBL/GenBank/DDBJ whole genome shotgun (WGS) entry which is preliminary data.</text>
</comment>
<reference evidence="2" key="1">
    <citation type="journal article" date="2021" name="Nat. Commun.">
        <title>Genetic determinants of endophytism in the Arabidopsis root mycobiome.</title>
        <authorList>
            <person name="Mesny F."/>
            <person name="Miyauchi S."/>
            <person name="Thiergart T."/>
            <person name="Pickel B."/>
            <person name="Atanasova L."/>
            <person name="Karlsson M."/>
            <person name="Huettel B."/>
            <person name="Barry K.W."/>
            <person name="Haridas S."/>
            <person name="Chen C."/>
            <person name="Bauer D."/>
            <person name="Andreopoulos W."/>
            <person name="Pangilinan J."/>
            <person name="LaButti K."/>
            <person name="Riley R."/>
            <person name="Lipzen A."/>
            <person name="Clum A."/>
            <person name="Drula E."/>
            <person name="Henrissat B."/>
            <person name="Kohler A."/>
            <person name="Grigoriev I.V."/>
            <person name="Martin F.M."/>
            <person name="Hacquard S."/>
        </authorList>
    </citation>
    <scope>NUCLEOTIDE SEQUENCE</scope>
    <source>
        <strain evidence="2">MPI-CAGE-CH-0230</strain>
    </source>
</reference>
<dbReference type="EMBL" id="JAGTJQ010000003">
    <property type="protein sequence ID" value="KAH7035490.1"/>
    <property type="molecule type" value="Genomic_DNA"/>
</dbReference>
<evidence type="ECO:0000313" key="2">
    <source>
        <dbReference type="EMBL" id="KAH7035490.1"/>
    </source>
</evidence>
<proteinExistence type="predicted"/>
<dbReference type="GeneID" id="70182835"/>
<sequence length="158" mass="17204">MCVSVREKERGHDNWACTRLAGPRCRRLWSRLLLLSSSSPSSSSSIAPSCRICLLRVRPHSGHTLRLPAVRGSGDAYTSARRCGKGGHMRFKACEARHGSSSRSSSKWNVSNTSSTPSLLPCPAAVSSCQYRVESPREMTAGEGRGSKTTWKNGCRAH</sequence>
<feature type="region of interest" description="Disordered" evidence="1">
    <location>
        <begin position="136"/>
        <end position="158"/>
    </location>
</feature>
<feature type="region of interest" description="Disordered" evidence="1">
    <location>
        <begin position="99"/>
        <end position="118"/>
    </location>
</feature>
<evidence type="ECO:0000256" key="1">
    <source>
        <dbReference type="SAM" id="MobiDB-lite"/>
    </source>
</evidence>
<accession>A0A9P9BT25</accession>
<name>A0A9P9BT25_9PEZI</name>
<dbReference type="AlphaFoldDB" id="A0A9P9BT25"/>
<evidence type="ECO:0000313" key="3">
    <source>
        <dbReference type="Proteomes" id="UP000756346"/>
    </source>
</evidence>
<keyword evidence="3" id="KW-1185">Reference proteome</keyword>
<organism evidence="2 3">
    <name type="scientific">Microdochium trichocladiopsis</name>
    <dbReference type="NCBI Taxonomy" id="1682393"/>
    <lineage>
        <taxon>Eukaryota</taxon>
        <taxon>Fungi</taxon>
        <taxon>Dikarya</taxon>
        <taxon>Ascomycota</taxon>
        <taxon>Pezizomycotina</taxon>
        <taxon>Sordariomycetes</taxon>
        <taxon>Xylariomycetidae</taxon>
        <taxon>Xylariales</taxon>
        <taxon>Microdochiaceae</taxon>
        <taxon>Microdochium</taxon>
    </lineage>
</organism>